<feature type="transmembrane region" description="Helical" evidence="1">
    <location>
        <begin position="20"/>
        <end position="38"/>
    </location>
</feature>
<protein>
    <recommendedName>
        <fullName evidence="4">Secreted protein</fullName>
    </recommendedName>
</protein>
<accession>A0ABP6NX07</accession>
<proteinExistence type="predicted"/>
<evidence type="ECO:0008006" key="4">
    <source>
        <dbReference type="Google" id="ProtNLM"/>
    </source>
</evidence>
<evidence type="ECO:0000313" key="3">
    <source>
        <dbReference type="Proteomes" id="UP001501866"/>
    </source>
</evidence>
<keyword evidence="3" id="KW-1185">Reference proteome</keyword>
<comment type="caution">
    <text evidence="2">The sequence shown here is derived from an EMBL/GenBank/DDBJ whole genome shotgun (WGS) entry which is preliminary data.</text>
</comment>
<gene>
    <name evidence="2" type="ORF">GCM10010451_03360</name>
</gene>
<organism evidence="2 3">
    <name type="scientific">Streptomyces virens</name>
    <dbReference type="NCBI Taxonomy" id="285572"/>
    <lineage>
        <taxon>Bacteria</taxon>
        <taxon>Bacillati</taxon>
        <taxon>Actinomycetota</taxon>
        <taxon>Actinomycetes</taxon>
        <taxon>Kitasatosporales</taxon>
        <taxon>Streptomycetaceae</taxon>
        <taxon>Streptomyces</taxon>
    </lineage>
</organism>
<evidence type="ECO:0000313" key="2">
    <source>
        <dbReference type="EMBL" id="GAA3158905.1"/>
    </source>
</evidence>
<reference evidence="3" key="1">
    <citation type="journal article" date="2019" name="Int. J. Syst. Evol. Microbiol.">
        <title>The Global Catalogue of Microorganisms (GCM) 10K type strain sequencing project: providing services to taxonomists for standard genome sequencing and annotation.</title>
        <authorList>
            <consortium name="The Broad Institute Genomics Platform"/>
            <consortium name="The Broad Institute Genome Sequencing Center for Infectious Disease"/>
            <person name="Wu L."/>
            <person name="Ma J."/>
        </authorList>
    </citation>
    <scope>NUCLEOTIDE SEQUENCE [LARGE SCALE GENOMIC DNA]</scope>
    <source>
        <strain evidence="3">JCM 9095</strain>
    </source>
</reference>
<sequence>MAPETAARHSPPAWMVSRALSSVLSAMIGYCLPFLFGARESHGCRPRDRVRLPFASECMRNPWPKVRCVTEHEGEREK</sequence>
<keyword evidence="1" id="KW-1133">Transmembrane helix</keyword>
<evidence type="ECO:0000256" key="1">
    <source>
        <dbReference type="SAM" id="Phobius"/>
    </source>
</evidence>
<name>A0ABP6NX07_9ACTN</name>
<keyword evidence="1" id="KW-0812">Transmembrane</keyword>
<keyword evidence="1" id="KW-0472">Membrane</keyword>
<dbReference type="Proteomes" id="UP001501866">
    <property type="component" value="Unassembled WGS sequence"/>
</dbReference>
<dbReference type="EMBL" id="BAAAUH010000001">
    <property type="protein sequence ID" value="GAA3158905.1"/>
    <property type="molecule type" value="Genomic_DNA"/>
</dbReference>